<dbReference type="InterPro" id="IPR001633">
    <property type="entry name" value="EAL_dom"/>
</dbReference>
<organism evidence="2 3">
    <name type="scientific">Saccharopolyspora phatthalungensis</name>
    <dbReference type="NCBI Taxonomy" id="664693"/>
    <lineage>
        <taxon>Bacteria</taxon>
        <taxon>Bacillati</taxon>
        <taxon>Actinomycetota</taxon>
        <taxon>Actinomycetes</taxon>
        <taxon>Pseudonocardiales</taxon>
        <taxon>Pseudonocardiaceae</taxon>
        <taxon>Saccharopolyspora</taxon>
    </lineage>
</organism>
<keyword evidence="3" id="KW-1185">Reference proteome</keyword>
<evidence type="ECO:0000313" key="3">
    <source>
        <dbReference type="Proteomes" id="UP000584374"/>
    </source>
</evidence>
<comment type="caution">
    <text evidence="2">The sequence shown here is derived from an EMBL/GenBank/DDBJ whole genome shotgun (WGS) entry which is preliminary data.</text>
</comment>
<name>A0A840QEV4_9PSEU</name>
<proteinExistence type="predicted"/>
<protein>
    <submittedName>
        <fullName evidence="2">Sensor c-di-GMP phosphodiesterase-like protein</fullName>
    </submittedName>
</protein>
<dbReference type="EMBL" id="JACHIW010000001">
    <property type="protein sequence ID" value="MBB5157119.1"/>
    <property type="molecule type" value="Genomic_DNA"/>
</dbReference>
<dbReference type="Proteomes" id="UP000584374">
    <property type="component" value="Unassembled WGS sequence"/>
</dbReference>
<gene>
    <name evidence="2" type="ORF">BJ970_004653</name>
</gene>
<reference evidence="2 3" key="1">
    <citation type="submission" date="2020-08" db="EMBL/GenBank/DDBJ databases">
        <title>Sequencing the genomes of 1000 actinobacteria strains.</title>
        <authorList>
            <person name="Klenk H.-P."/>
        </authorList>
    </citation>
    <scope>NUCLEOTIDE SEQUENCE [LARGE SCALE GENOMIC DNA]</scope>
    <source>
        <strain evidence="2 3">DSM 45584</strain>
    </source>
</reference>
<accession>A0A840QEV4</accession>
<dbReference type="SUPFAM" id="SSF141868">
    <property type="entry name" value="EAL domain-like"/>
    <property type="match status" value="1"/>
</dbReference>
<dbReference type="PROSITE" id="PS50883">
    <property type="entry name" value="EAL"/>
    <property type="match status" value="1"/>
</dbReference>
<dbReference type="AlphaFoldDB" id="A0A840QEV4"/>
<feature type="domain" description="EAL" evidence="1">
    <location>
        <begin position="1"/>
        <end position="41"/>
    </location>
</feature>
<sequence>MLMSLAYLRQLTVDKVKIDKGFVPGMGTDLGDMAVVSWMTH</sequence>
<dbReference type="InterPro" id="IPR035919">
    <property type="entry name" value="EAL_sf"/>
</dbReference>
<evidence type="ECO:0000313" key="2">
    <source>
        <dbReference type="EMBL" id="MBB5157119.1"/>
    </source>
</evidence>
<evidence type="ECO:0000259" key="1">
    <source>
        <dbReference type="PROSITE" id="PS50883"/>
    </source>
</evidence>
<dbReference type="Gene3D" id="3.20.20.450">
    <property type="entry name" value="EAL domain"/>
    <property type="match status" value="1"/>
</dbReference>